<dbReference type="AlphaFoldDB" id="A0A2R6P2V4"/>
<comment type="caution">
    <text evidence="3">The sequence shown here is derived from an EMBL/GenBank/DDBJ whole genome shotgun (WGS) entry which is preliminary data.</text>
</comment>
<keyword evidence="2" id="KW-0732">Signal</keyword>
<evidence type="ECO:0000256" key="1">
    <source>
        <dbReference type="SAM" id="MobiDB-lite"/>
    </source>
</evidence>
<feature type="chain" id="PRO_5015312821" evidence="2">
    <location>
        <begin position="20"/>
        <end position="90"/>
    </location>
</feature>
<dbReference type="Proteomes" id="UP000186601">
    <property type="component" value="Unassembled WGS sequence"/>
</dbReference>
<gene>
    <name evidence="3" type="ORF">PHLCEN_2v5517</name>
</gene>
<sequence length="90" mass="10081">MVLVLGTLYVILRLPKVETLTVFPSDRTARYRTFIRPIALRLLNASNPVKNHNARIPHSIFRDCSSGGKKHGSRLADDGLEPEWDPNAAD</sequence>
<evidence type="ECO:0000256" key="2">
    <source>
        <dbReference type="SAM" id="SignalP"/>
    </source>
</evidence>
<organism evidence="3 4">
    <name type="scientific">Hermanssonia centrifuga</name>
    <dbReference type="NCBI Taxonomy" id="98765"/>
    <lineage>
        <taxon>Eukaryota</taxon>
        <taxon>Fungi</taxon>
        <taxon>Dikarya</taxon>
        <taxon>Basidiomycota</taxon>
        <taxon>Agaricomycotina</taxon>
        <taxon>Agaricomycetes</taxon>
        <taxon>Polyporales</taxon>
        <taxon>Meruliaceae</taxon>
        <taxon>Hermanssonia</taxon>
    </lineage>
</organism>
<feature type="signal peptide" evidence="2">
    <location>
        <begin position="1"/>
        <end position="19"/>
    </location>
</feature>
<dbReference type="EMBL" id="MLYV02000540">
    <property type="protein sequence ID" value="PSR84229.1"/>
    <property type="molecule type" value="Genomic_DNA"/>
</dbReference>
<evidence type="ECO:0000313" key="3">
    <source>
        <dbReference type="EMBL" id="PSR84229.1"/>
    </source>
</evidence>
<reference evidence="3 4" key="1">
    <citation type="submission" date="2018-02" db="EMBL/GenBank/DDBJ databases">
        <title>Genome sequence of the basidiomycete white-rot fungus Phlebia centrifuga.</title>
        <authorList>
            <person name="Granchi Z."/>
            <person name="Peng M."/>
            <person name="de Vries R.P."/>
            <person name="Hilden K."/>
            <person name="Makela M.R."/>
            <person name="Grigoriev I."/>
            <person name="Riley R."/>
        </authorList>
    </citation>
    <scope>NUCLEOTIDE SEQUENCE [LARGE SCALE GENOMIC DNA]</scope>
    <source>
        <strain evidence="3 4">FBCC195</strain>
    </source>
</reference>
<accession>A0A2R6P2V4</accession>
<keyword evidence="4" id="KW-1185">Reference proteome</keyword>
<evidence type="ECO:0000313" key="4">
    <source>
        <dbReference type="Proteomes" id="UP000186601"/>
    </source>
</evidence>
<protein>
    <submittedName>
        <fullName evidence="3">Uncharacterized protein</fullName>
    </submittedName>
</protein>
<name>A0A2R6P2V4_9APHY</name>
<proteinExistence type="predicted"/>
<feature type="region of interest" description="Disordered" evidence="1">
    <location>
        <begin position="62"/>
        <end position="90"/>
    </location>
</feature>